<feature type="compositionally biased region" description="Basic and acidic residues" evidence="1">
    <location>
        <begin position="230"/>
        <end position="239"/>
    </location>
</feature>
<accession>A0ABU4FZ86</accession>
<dbReference type="PANTHER" id="PTHR33408">
    <property type="entry name" value="TRANSPOSASE"/>
    <property type="match status" value="1"/>
</dbReference>
<sequence length="239" mass="28306">MFKKYTMNQIILPLDMEMKLQKDDIAYAVNALVESIPREAFTGFLRENGCPAYHPRMMMKILLCAYTQSVFSGRKIEALLKDSVRMMWLAQGYEPTYRTLNRFRVHPEVQELLRQCFVQFRCRLVEEKQIDEEAIFIDGTKLEANANKYTFVWRKAVERYSASLVEKSNQMYEELLEKNIIPEIERESSDELSTDELSGILNQLEDTVQRYDQKIEASEDTSVRKKLRSERKEPKQYRK</sequence>
<feature type="domain" description="Transposase InsH N-terminal" evidence="2">
    <location>
        <begin position="16"/>
        <end position="104"/>
    </location>
</feature>
<reference evidence="3 4" key="1">
    <citation type="submission" date="2023-06" db="EMBL/GenBank/DDBJ databases">
        <title>Sporosarcina sp. nov., isolated from Korean traditional fermented seafood 'Jeotgal'.</title>
        <authorList>
            <person name="Yang A.-I."/>
            <person name="Shin N.-R."/>
        </authorList>
    </citation>
    <scope>NUCLEOTIDE SEQUENCE [LARGE SCALE GENOMIC DNA]</scope>
    <source>
        <strain evidence="3 4">KCTC3840</strain>
    </source>
</reference>
<dbReference type="RefSeq" id="WP_317934940.1">
    <property type="nucleotide sequence ID" value="NZ_JAUBDH010000002.1"/>
</dbReference>
<dbReference type="PANTHER" id="PTHR33408:SF2">
    <property type="entry name" value="TRANSPOSASE DDE DOMAIN-CONTAINING PROTEIN"/>
    <property type="match status" value="1"/>
</dbReference>
<evidence type="ECO:0000256" key="1">
    <source>
        <dbReference type="SAM" id="MobiDB-lite"/>
    </source>
</evidence>
<dbReference type="InterPro" id="IPR008490">
    <property type="entry name" value="Transposase_InsH_N"/>
</dbReference>
<keyword evidence="4" id="KW-1185">Reference proteome</keyword>
<proteinExistence type="predicted"/>
<dbReference type="EMBL" id="JAUBDH010000002">
    <property type="protein sequence ID" value="MDW0109427.1"/>
    <property type="molecule type" value="Genomic_DNA"/>
</dbReference>
<evidence type="ECO:0000313" key="3">
    <source>
        <dbReference type="EMBL" id="MDW0109427.1"/>
    </source>
</evidence>
<dbReference type="Proteomes" id="UP001280629">
    <property type="component" value="Unassembled WGS sequence"/>
</dbReference>
<comment type="caution">
    <text evidence="3">The sequence shown here is derived from an EMBL/GenBank/DDBJ whole genome shotgun (WGS) entry which is preliminary data.</text>
</comment>
<feature type="non-terminal residue" evidence="3">
    <location>
        <position position="239"/>
    </location>
</feature>
<feature type="region of interest" description="Disordered" evidence="1">
    <location>
        <begin position="213"/>
        <end position="239"/>
    </location>
</feature>
<dbReference type="Pfam" id="PF05598">
    <property type="entry name" value="DUF772"/>
    <property type="match status" value="1"/>
</dbReference>
<evidence type="ECO:0000313" key="4">
    <source>
        <dbReference type="Proteomes" id="UP001280629"/>
    </source>
</evidence>
<gene>
    <name evidence="3" type="ORF">QT716_05080</name>
</gene>
<organism evidence="3 4">
    <name type="scientific">Sporosarcina aquimarina</name>
    <dbReference type="NCBI Taxonomy" id="114975"/>
    <lineage>
        <taxon>Bacteria</taxon>
        <taxon>Bacillati</taxon>
        <taxon>Bacillota</taxon>
        <taxon>Bacilli</taxon>
        <taxon>Bacillales</taxon>
        <taxon>Caryophanaceae</taxon>
        <taxon>Sporosarcina</taxon>
    </lineage>
</organism>
<protein>
    <submittedName>
        <fullName evidence="3">Transposase</fullName>
    </submittedName>
</protein>
<feature type="compositionally biased region" description="Basic and acidic residues" evidence="1">
    <location>
        <begin position="213"/>
        <end position="223"/>
    </location>
</feature>
<evidence type="ECO:0000259" key="2">
    <source>
        <dbReference type="Pfam" id="PF05598"/>
    </source>
</evidence>
<name>A0ABU4FZ86_9BACL</name>